<feature type="non-terminal residue" evidence="2">
    <location>
        <position position="1"/>
    </location>
</feature>
<dbReference type="EMBL" id="GEDG01040877">
    <property type="protein sequence ID" value="JAP06574.1"/>
    <property type="molecule type" value="Transcribed_RNA"/>
</dbReference>
<name>A0A0V0GFA7_SOLCH</name>
<keyword evidence="1" id="KW-1133">Transmembrane helix</keyword>
<keyword evidence="1" id="KW-0812">Transmembrane</keyword>
<evidence type="ECO:0000313" key="2">
    <source>
        <dbReference type="EMBL" id="JAP06574.1"/>
    </source>
</evidence>
<dbReference type="AlphaFoldDB" id="A0A0V0GFA7"/>
<proteinExistence type="predicted"/>
<keyword evidence="1" id="KW-0472">Membrane</keyword>
<protein>
    <submittedName>
        <fullName evidence="2">Putative ovule protein</fullName>
    </submittedName>
</protein>
<evidence type="ECO:0000256" key="1">
    <source>
        <dbReference type="SAM" id="Phobius"/>
    </source>
</evidence>
<accession>A0A0V0GFA7</accession>
<feature type="transmembrane region" description="Helical" evidence="1">
    <location>
        <begin position="54"/>
        <end position="77"/>
    </location>
</feature>
<reference evidence="2" key="1">
    <citation type="submission" date="2015-12" db="EMBL/GenBank/DDBJ databases">
        <title>Gene expression during late stages of embryo sac development: a critical building block for successful pollen-pistil interactions.</title>
        <authorList>
            <person name="Liu Y."/>
            <person name="Joly V."/>
            <person name="Sabar M."/>
            <person name="Matton D.P."/>
        </authorList>
    </citation>
    <scope>NUCLEOTIDE SEQUENCE</scope>
</reference>
<sequence length="81" mass="9034">VGDWHLVEADELRVEVLVALQVHRVGAEVPNVMLFLGGPRLRLLMQLSQVSSQFVIGLLLCYLILVLHSHMCLHILLPALS</sequence>
<organism evidence="2">
    <name type="scientific">Solanum chacoense</name>
    <name type="common">Chaco potato</name>
    <dbReference type="NCBI Taxonomy" id="4108"/>
    <lineage>
        <taxon>Eukaryota</taxon>
        <taxon>Viridiplantae</taxon>
        <taxon>Streptophyta</taxon>
        <taxon>Embryophyta</taxon>
        <taxon>Tracheophyta</taxon>
        <taxon>Spermatophyta</taxon>
        <taxon>Magnoliopsida</taxon>
        <taxon>eudicotyledons</taxon>
        <taxon>Gunneridae</taxon>
        <taxon>Pentapetalae</taxon>
        <taxon>asterids</taxon>
        <taxon>lamiids</taxon>
        <taxon>Solanales</taxon>
        <taxon>Solanaceae</taxon>
        <taxon>Solanoideae</taxon>
        <taxon>Solaneae</taxon>
        <taxon>Solanum</taxon>
    </lineage>
</organism>